<name>A0ABS9H9M5_9ACTN</name>
<dbReference type="EMBL" id="JAKJHZ010000005">
    <property type="protein sequence ID" value="MCF6376921.1"/>
    <property type="molecule type" value="Genomic_DNA"/>
</dbReference>
<keyword evidence="3" id="KW-1185">Reference proteome</keyword>
<reference evidence="2 3" key="1">
    <citation type="submission" date="2022-01" db="EMBL/GenBank/DDBJ databases">
        <title>Nocardioides sp. nov., an actinomycete isolated from mining soil.</title>
        <authorList>
            <person name="Liu L."/>
        </authorList>
    </citation>
    <scope>NUCLEOTIDE SEQUENCE [LARGE SCALE GENOMIC DNA]</scope>
    <source>
        <strain evidence="2 3">KLBMP 9356</strain>
    </source>
</reference>
<dbReference type="Proteomes" id="UP001201161">
    <property type="component" value="Unassembled WGS sequence"/>
</dbReference>
<dbReference type="RefSeq" id="WP_236399809.1">
    <property type="nucleotide sequence ID" value="NZ_JAKJHZ010000005.1"/>
</dbReference>
<evidence type="ECO:0000256" key="1">
    <source>
        <dbReference type="SAM" id="Phobius"/>
    </source>
</evidence>
<proteinExistence type="predicted"/>
<keyword evidence="1" id="KW-0472">Membrane</keyword>
<keyword evidence="1" id="KW-0812">Transmembrane</keyword>
<sequence length="53" mass="5946">MNTLLEFAYTFVVVTLVTAAVAVCLAAWVIAIGWTITGCCDFYDWLKRKDEGR</sequence>
<keyword evidence="1" id="KW-1133">Transmembrane helix</keyword>
<accession>A0ABS9H9M5</accession>
<evidence type="ECO:0000313" key="3">
    <source>
        <dbReference type="Proteomes" id="UP001201161"/>
    </source>
</evidence>
<protein>
    <recommendedName>
        <fullName evidence="4">TMhelix containing protein</fullName>
    </recommendedName>
</protein>
<evidence type="ECO:0008006" key="4">
    <source>
        <dbReference type="Google" id="ProtNLM"/>
    </source>
</evidence>
<gene>
    <name evidence="2" type="ORF">L2K70_04835</name>
</gene>
<organism evidence="2 3">
    <name type="scientific">Nocardioides potassii</name>
    <dbReference type="NCBI Taxonomy" id="2911371"/>
    <lineage>
        <taxon>Bacteria</taxon>
        <taxon>Bacillati</taxon>
        <taxon>Actinomycetota</taxon>
        <taxon>Actinomycetes</taxon>
        <taxon>Propionibacteriales</taxon>
        <taxon>Nocardioidaceae</taxon>
        <taxon>Nocardioides</taxon>
    </lineage>
</organism>
<comment type="caution">
    <text evidence="2">The sequence shown here is derived from an EMBL/GenBank/DDBJ whole genome shotgun (WGS) entry which is preliminary data.</text>
</comment>
<evidence type="ECO:0000313" key="2">
    <source>
        <dbReference type="EMBL" id="MCF6376921.1"/>
    </source>
</evidence>
<feature type="transmembrane region" description="Helical" evidence="1">
    <location>
        <begin position="7"/>
        <end position="34"/>
    </location>
</feature>